<accession>A0A272EZN3</accession>
<dbReference type="PANTHER" id="PTHR34069:SF2">
    <property type="entry name" value="BETA-KETOACYL-[ACYL-CARRIER-PROTEIN] SYNTHASE III"/>
    <property type="match status" value="1"/>
</dbReference>
<dbReference type="GO" id="GO:0016746">
    <property type="term" value="F:acyltransferase activity"/>
    <property type="evidence" value="ECO:0007669"/>
    <property type="project" value="UniProtKB-KW"/>
</dbReference>
<reference evidence="4 5" key="1">
    <citation type="submission" date="2017-07" db="EMBL/GenBank/DDBJ databases">
        <title>Candidatus Dactylopiibacterium carminicum, a nitrogen-fixing symbiont of the cochineal insect Dactylopius coccus and Dactylopius opuntiae (Hemiptera: Coccoidea: Dactylopiidae).</title>
        <authorList>
            <person name="Vera A."/>
        </authorList>
    </citation>
    <scope>NUCLEOTIDE SEQUENCE [LARGE SCALE GENOMIC DNA]</scope>
    <source>
        <strain evidence="4 5">NFDCM</strain>
    </source>
</reference>
<dbReference type="Pfam" id="PF08541">
    <property type="entry name" value="ACP_syn_III_C"/>
    <property type="match status" value="1"/>
</dbReference>
<dbReference type="InterPro" id="IPR013747">
    <property type="entry name" value="ACP_syn_III_C"/>
</dbReference>
<protein>
    <recommendedName>
        <fullName evidence="3">Beta-ketoacyl-[acyl-carrier-protein] synthase III C-terminal domain-containing protein</fullName>
    </recommendedName>
</protein>
<evidence type="ECO:0000256" key="1">
    <source>
        <dbReference type="ARBA" id="ARBA00022679"/>
    </source>
</evidence>
<dbReference type="CDD" id="cd00827">
    <property type="entry name" value="init_cond_enzymes"/>
    <property type="match status" value="1"/>
</dbReference>
<feature type="domain" description="Beta-ketoacyl-[acyl-carrier-protein] synthase III C-terminal" evidence="3">
    <location>
        <begin position="283"/>
        <end position="361"/>
    </location>
</feature>
<sequence length="378" mass="41091">MSTEVFITRTAAFLPFDPVSNDEMEDVLGLVGGKPSKALRLVLRSNGIQHRHYAIDRATGRNAMSNAQLTAAAIRALGEDFGAIDCLAAGTSMPDQLMPGHAVMVHGELGWPRLEALSFAGICLAGTAALKHAWLAVKSGEAQRAVATGSELASSGLRGEFYQPETKAQLAALENTPQLAFEKDFLRWMLSDGAGAMLLENAPRGPLSLRIEWIELSSAAHELPACMYMGAEQNTDGTLASWRNATHAEWGQRSIFAVKQDVKLLNEHIVRATLAEPLAALIAKRALQADAIDWFLPHISSMYFADPVEQALRDIGLPIPRSRWFTNLATKGNTGSASAYIMLDELFRSGRIRRGQRLLMFVPESGRFSSGFAMLEAV</sequence>
<keyword evidence="2" id="KW-0012">Acyltransferase</keyword>
<name>A0A272EZN3_9RHOO</name>
<dbReference type="AlphaFoldDB" id="A0A272EZN3"/>
<evidence type="ECO:0000256" key="2">
    <source>
        <dbReference type="ARBA" id="ARBA00023315"/>
    </source>
</evidence>
<dbReference type="EMBL" id="NMRN01000002">
    <property type="protein sequence ID" value="PAS95090.1"/>
    <property type="molecule type" value="Genomic_DNA"/>
</dbReference>
<dbReference type="SUPFAM" id="SSF53901">
    <property type="entry name" value="Thiolase-like"/>
    <property type="match status" value="1"/>
</dbReference>
<gene>
    <name evidence="4" type="ORF">CGU29_01170</name>
</gene>
<keyword evidence="1" id="KW-0808">Transferase</keyword>
<organism evidence="4 5">
    <name type="scientific">Candidatus Dactylopiibacterium carminicum</name>
    <dbReference type="NCBI Taxonomy" id="857335"/>
    <lineage>
        <taxon>Bacteria</taxon>
        <taxon>Pseudomonadati</taxon>
        <taxon>Pseudomonadota</taxon>
        <taxon>Betaproteobacteria</taxon>
        <taxon>Rhodocyclales</taxon>
        <taxon>Rhodocyclaceae</taxon>
        <taxon>Candidatus Dactylopiibacterium</taxon>
    </lineage>
</organism>
<dbReference type="NCBIfam" id="NF005293">
    <property type="entry name" value="PRK06816.1"/>
    <property type="match status" value="1"/>
</dbReference>
<dbReference type="GO" id="GO:0044550">
    <property type="term" value="P:secondary metabolite biosynthetic process"/>
    <property type="evidence" value="ECO:0007669"/>
    <property type="project" value="TreeGrafter"/>
</dbReference>
<comment type="caution">
    <text evidence="4">The sequence shown here is derived from an EMBL/GenBank/DDBJ whole genome shotgun (WGS) entry which is preliminary data.</text>
</comment>
<dbReference type="PANTHER" id="PTHR34069">
    <property type="entry name" value="3-OXOACYL-[ACYL-CARRIER-PROTEIN] SYNTHASE 3"/>
    <property type="match status" value="1"/>
</dbReference>
<dbReference type="InterPro" id="IPR016039">
    <property type="entry name" value="Thiolase-like"/>
</dbReference>
<proteinExistence type="predicted"/>
<evidence type="ECO:0000313" key="5">
    <source>
        <dbReference type="Proteomes" id="UP000216107"/>
    </source>
</evidence>
<dbReference type="Proteomes" id="UP000216107">
    <property type="component" value="Unassembled WGS sequence"/>
</dbReference>
<dbReference type="Gene3D" id="3.40.47.10">
    <property type="match status" value="2"/>
</dbReference>
<evidence type="ECO:0000259" key="3">
    <source>
        <dbReference type="Pfam" id="PF08541"/>
    </source>
</evidence>
<evidence type="ECO:0000313" key="4">
    <source>
        <dbReference type="EMBL" id="PAS95090.1"/>
    </source>
</evidence>